<reference evidence="2" key="2">
    <citation type="submission" date="2015-01" db="EMBL/GenBank/DDBJ databases">
        <title>Evolutionary Origins and Diversification of the Mycorrhizal Mutualists.</title>
        <authorList>
            <consortium name="DOE Joint Genome Institute"/>
            <consortium name="Mycorrhizal Genomics Consortium"/>
            <person name="Kohler A."/>
            <person name="Kuo A."/>
            <person name="Nagy L.G."/>
            <person name="Floudas D."/>
            <person name="Copeland A."/>
            <person name="Barry K.W."/>
            <person name="Cichocki N."/>
            <person name="Veneault-Fourrey C."/>
            <person name="LaButti K."/>
            <person name="Lindquist E.A."/>
            <person name="Lipzen A."/>
            <person name="Lundell T."/>
            <person name="Morin E."/>
            <person name="Murat C."/>
            <person name="Riley R."/>
            <person name="Ohm R."/>
            <person name="Sun H."/>
            <person name="Tunlid A."/>
            <person name="Henrissat B."/>
            <person name="Grigoriev I.V."/>
            <person name="Hibbett D.S."/>
            <person name="Martin F."/>
        </authorList>
    </citation>
    <scope>NUCLEOTIDE SEQUENCE [LARGE SCALE GENOMIC DNA]</scope>
    <source>
        <strain evidence="2">Zn</strain>
    </source>
</reference>
<evidence type="ECO:0000313" key="1">
    <source>
        <dbReference type="EMBL" id="KIN07963.1"/>
    </source>
</evidence>
<proteinExistence type="predicted"/>
<organism evidence="1 2">
    <name type="scientific">Oidiodendron maius (strain Zn)</name>
    <dbReference type="NCBI Taxonomy" id="913774"/>
    <lineage>
        <taxon>Eukaryota</taxon>
        <taxon>Fungi</taxon>
        <taxon>Dikarya</taxon>
        <taxon>Ascomycota</taxon>
        <taxon>Pezizomycotina</taxon>
        <taxon>Leotiomycetes</taxon>
        <taxon>Leotiomycetes incertae sedis</taxon>
        <taxon>Myxotrichaceae</taxon>
        <taxon>Oidiodendron</taxon>
    </lineage>
</organism>
<sequence>MRGLLVAKRLLLAGGGFDSFCGSRREIDYKVMITLRTHQDVKALHLICLETGQAQYEMICLPILYAPLTTKFELRVIYFRKSRVTPMMALSHHLSNPSAYATLFGRLPGSNFILPAIKGPVRTSEDYTIDSTLINCLRVLSSKLLVTEPKNIPLYLSSYN</sequence>
<dbReference type="InParanoid" id="A0A0C3E0W3"/>
<name>A0A0C3E0W3_OIDMZ</name>
<accession>A0A0C3E0W3</accession>
<evidence type="ECO:0000313" key="2">
    <source>
        <dbReference type="Proteomes" id="UP000054321"/>
    </source>
</evidence>
<dbReference type="Proteomes" id="UP000054321">
    <property type="component" value="Unassembled WGS sequence"/>
</dbReference>
<dbReference type="AlphaFoldDB" id="A0A0C3E0W3"/>
<reference evidence="1 2" key="1">
    <citation type="submission" date="2014-04" db="EMBL/GenBank/DDBJ databases">
        <authorList>
            <consortium name="DOE Joint Genome Institute"/>
            <person name="Kuo A."/>
            <person name="Martino E."/>
            <person name="Perotto S."/>
            <person name="Kohler A."/>
            <person name="Nagy L.G."/>
            <person name="Floudas D."/>
            <person name="Copeland A."/>
            <person name="Barry K.W."/>
            <person name="Cichocki N."/>
            <person name="Veneault-Fourrey C."/>
            <person name="LaButti K."/>
            <person name="Lindquist E.A."/>
            <person name="Lipzen A."/>
            <person name="Lundell T."/>
            <person name="Morin E."/>
            <person name="Murat C."/>
            <person name="Sun H."/>
            <person name="Tunlid A."/>
            <person name="Henrissat B."/>
            <person name="Grigoriev I.V."/>
            <person name="Hibbett D.S."/>
            <person name="Martin F."/>
            <person name="Nordberg H.P."/>
            <person name="Cantor M.N."/>
            <person name="Hua S.X."/>
        </authorList>
    </citation>
    <scope>NUCLEOTIDE SEQUENCE [LARGE SCALE GENOMIC DNA]</scope>
    <source>
        <strain evidence="1 2">Zn</strain>
    </source>
</reference>
<dbReference type="HOGENOM" id="CLU_1652686_0_0_1"/>
<gene>
    <name evidence="1" type="ORF">OIDMADRAFT_22803</name>
</gene>
<protein>
    <submittedName>
        <fullName evidence="1">Uncharacterized protein</fullName>
    </submittedName>
</protein>
<dbReference type="EMBL" id="KN832870">
    <property type="protein sequence ID" value="KIN07963.1"/>
    <property type="molecule type" value="Genomic_DNA"/>
</dbReference>
<keyword evidence="2" id="KW-1185">Reference proteome</keyword>